<evidence type="ECO:0000313" key="2">
    <source>
        <dbReference type="EMBL" id="OAQ24206.1"/>
    </source>
</evidence>
<dbReference type="EMBL" id="KV442099">
    <property type="protein sequence ID" value="OAQ24206.1"/>
    <property type="molecule type" value="Genomic_DNA"/>
</dbReference>
<organism evidence="2 3">
    <name type="scientific">Linnemannia elongata AG-77</name>
    <dbReference type="NCBI Taxonomy" id="1314771"/>
    <lineage>
        <taxon>Eukaryota</taxon>
        <taxon>Fungi</taxon>
        <taxon>Fungi incertae sedis</taxon>
        <taxon>Mucoromycota</taxon>
        <taxon>Mortierellomycotina</taxon>
        <taxon>Mortierellomycetes</taxon>
        <taxon>Mortierellales</taxon>
        <taxon>Mortierellaceae</taxon>
        <taxon>Linnemannia</taxon>
    </lineage>
</organism>
<evidence type="ECO:0000256" key="1">
    <source>
        <dbReference type="SAM" id="Phobius"/>
    </source>
</evidence>
<gene>
    <name evidence="2" type="ORF">K457DRAFT_851044</name>
</gene>
<protein>
    <submittedName>
        <fullName evidence="2">Uncharacterized protein</fullName>
    </submittedName>
</protein>
<name>A0A197JI72_9FUNG</name>
<keyword evidence="1" id="KW-0812">Transmembrane</keyword>
<accession>A0A197JI72</accession>
<sequence>MIARTIPGLDRDAWTLVCSIVSAVLAKALFFFVIFGEMVEFEGSAEDYCDLLHELKEYDRLLLLLAAVAAHSLSCSNDTFDLKAEEECISVNAVKKKPFLGSLLVPSLQNKVWMFALLRLFCLILLLPVCEMWIPVLQK</sequence>
<evidence type="ECO:0000313" key="3">
    <source>
        <dbReference type="Proteomes" id="UP000078512"/>
    </source>
</evidence>
<dbReference type="AlphaFoldDB" id="A0A197JI72"/>
<feature type="transmembrane region" description="Helical" evidence="1">
    <location>
        <begin position="112"/>
        <end position="134"/>
    </location>
</feature>
<reference evidence="2 3" key="1">
    <citation type="submission" date="2016-05" db="EMBL/GenBank/DDBJ databases">
        <title>Genome sequencing reveals origins of a unique bacterial endosymbiosis in the earliest lineages of terrestrial Fungi.</title>
        <authorList>
            <consortium name="DOE Joint Genome Institute"/>
            <person name="Uehling J."/>
            <person name="Gryganskyi A."/>
            <person name="Hameed K."/>
            <person name="Tschaplinski T."/>
            <person name="Misztal P."/>
            <person name="Wu S."/>
            <person name="Desiro A."/>
            <person name="Vande Pol N."/>
            <person name="Du Z.-Y."/>
            <person name="Zienkiewicz A."/>
            <person name="Zienkiewicz K."/>
            <person name="Morin E."/>
            <person name="Tisserant E."/>
            <person name="Splivallo R."/>
            <person name="Hainaut M."/>
            <person name="Henrissat B."/>
            <person name="Ohm R."/>
            <person name="Kuo A."/>
            <person name="Yan J."/>
            <person name="Lipzen A."/>
            <person name="Nolan M."/>
            <person name="Labutti K."/>
            <person name="Barry K."/>
            <person name="Goldstein A."/>
            <person name="Labbe J."/>
            <person name="Schadt C."/>
            <person name="Tuskan G."/>
            <person name="Grigoriev I."/>
            <person name="Martin F."/>
            <person name="Vilgalys R."/>
            <person name="Bonito G."/>
        </authorList>
    </citation>
    <scope>NUCLEOTIDE SEQUENCE [LARGE SCALE GENOMIC DNA]</scope>
    <source>
        <strain evidence="2 3">AG-77</strain>
    </source>
</reference>
<keyword evidence="3" id="KW-1185">Reference proteome</keyword>
<keyword evidence="1" id="KW-0472">Membrane</keyword>
<feature type="transmembrane region" description="Helical" evidence="1">
    <location>
        <begin position="12"/>
        <end position="35"/>
    </location>
</feature>
<dbReference type="Proteomes" id="UP000078512">
    <property type="component" value="Unassembled WGS sequence"/>
</dbReference>
<keyword evidence="1" id="KW-1133">Transmembrane helix</keyword>
<proteinExistence type="predicted"/>